<reference evidence="1 2" key="1">
    <citation type="journal article" date="2018" name="New Phytol.">
        <title>Phylogenomics of Endogonaceae and evolution of mycorrhizas within Mucoromycota.</title>
        <authorList>
            <person name="Chang Y."/>
            <person name="Desiro A."/>
            <person name="Na H."/>
            <person name="Sandor L."/>
            <person name="Lipzen A."/>
            <person name="Clum A."/>
            <person name="Barry K."/>
            <person name="Grigoriev I.V."/>
            <person name="Martin F.M."/>
            <person name="Stajich J.E."/>
            <person name="Smith M.E."/>
            <person name="Bonito G."/>
            <person name="Spatafora J.W."/>
        </authorList>
    </citation>
    <scope>NUCLEOTIDE SEQUENCE [LARGE SCALE GENOMIC DNA]</scope>
    <source>
        <strain evidence="1 2">GMNB39</strain>
    </source>
</reference>
<dbReference type="AlphaFoldDB" id="A0A433CXA6"/>
<dbReference type="EMBL" id="RBNI01011432">
    <property type="protein sequence ID" value="RUP43213.1"/>
    <property type="molecule type" value="Genomic_DNA"/>
</dbReference>
<name>A0A433CXA6_9FUNG</name>
<evidence type="ECO:0000313" key="1">
    <source>
        <dbReference type="EMBL" id="RUP43213.1"/>
    </source>
</evidence>
<proteinExistence type="predicted"/>
<keyword evidence="2" id="KW-1185">Reference proteome</keyword>
<accession>A0A433CXA6</accession>
<protein>
    <submittedName>
        <fullName evidence="1">Uncharacterized protein</fullName>
    </submittedName>
</protein>
<comment type="caution">
    <text evidence="1">The sequence shown here is derived from an EMBL/GenBank/DDBJ whole genome shotgun (WGS) entry which is preliminary data.</text>
</comment>
<organism evidence="1 2">
    <name type="scientific">Jimgerdemannia flammicorona</name>
    <dbReference type="NCBI Taxonomy" id="994334"/>
    <lineage>
        <taxon>Eukaryota</taxon>
        <taxon>Fungi</taxon>
        <taxon>Fungi incertae sedis</taxon>
        <taxon>Mucoromycota</taxon>
        <taxon>Mucoromycotina</taxon>
        <taxon>Endogonomycetes</taxon>
        <taxon>Endogonales</taxon>
        <taxon>Endogonaceae</taxon>
        <taxon>Jimgerdemannia</taxon>
    </lineage>
</organism>
<gene>
    <name evidence="1" type="ORF">BC936DRAFT_137473</name>
</gene>
<dbReference type="Proteomes" id="UP000268093">
    <property type="component" value="Unassembled WGS sequence"/>
</dbReference>
<evidence type="ECO:0000313" key="2">
    <source>
        <dbReference type="Proteomes" id="UP000268093"/>
    </source>
</evidence>
<sequence length="133" mass="14606">MIQSHLLDVPLPPNPKPSSLPSCFKLEPRCRRPCEARLWSAVPQRVCPHKEIRQPPSSVSLDAVGVAMAEQPTPHHPQSITKPSTQPTAIVPLYSFERADDYVTSSGRPHTGAVDGGGKFDLWNLNADTEVYV</sequence>